<feature type="signal peptide" evidence="4">
    <location>
        <begin position="1"/>
        <end position="28"/>
    </location>
</feature>
<evidence type="ECO:0000256" key="2">
    <source>
        <dbReference type="ARBA" id="ARBA00022692"/>
    </source>
</evidence>
<comment type="caution">
    <text evidence="7">The sequence shown here is derived from an EMBL/GenBank/DDBJ whole genome shotgun (WGS) entry which is preliminary data.</text>
</comment>
<protein>
    <submittedName>
        <fullName evidence="7">ShlB/FhaC/HecB family hemolysin secretion/activation protein</fullName>
    </submittedName>
</protein>
<feature type="domain" description="Haemolysin activator HlyB C-terminal" evidence="5">
    <location>
        <begin position="215"/>
        <end position="525"/>
    </location>
</feature>
<feature type="chain" id="PRO_5046188254" evidence="4">
    <location>
        <begin position="29"/>
        <end position="568"/>
    </location>
</feature>
<dbReference type="PROSITE" id="PS51257">
    <property type="entry name" value="PROKAR_LIPOPROTEIN"/>
    <property type="match status" value="1"/>
</dbReference>
<evidence type="ECO:0000313" key="7">
    <source>
        <dbReference type="EMBL" id="MBM7123042.1"/>
    </source>
</evidence>
<evidence type="ECO:0000256" key="4">
    <source>
        <dbReference type="SAM" id="SignalP"/>
    </source>
</evidence>
<reference evidence="7 8" key="1">
    <citation type="submission" date="2020-10" db="EMBL/GenBank/DDBJ databases">
        <title>Phylogeny of dyella-like bacteria.</title>
        <authorList>
            <person name="Fu J."/>
        </authorList>
    </citation>
    <scope>NUCLEOTIDE SEQUENCE [LARGE SCALE GENOMIC DNA]</scope>
    <source>
        <strain evidence="7 8">THG-B117</strain>
    </source>
</reference>
<dbReference type="PANTHER" id="PTHR34597:SF1">
    <property type="entry name" value="HEME_HEMOPEXIN TRANSPORTER PROTEIN HUXB"/>
    <property type="match status" value="1"/>
</dbReference>
<accession>A0ABS2JX54</accession>
<evidence type="ECO:0000256" key="1">
    <source>
        <dbReference type="ARBA" id="ARBA00022452"/>
    </source>
</evidence>
<proteinExistence type="predicted"/>
<keyword evidence="3" id="KW-0998">Cell outer membrane</keyword>
<dbReference type="InterPro" id="IPR013686">
    <property type="entry name" value="Polypept-transport_assoc_ShlB"/>
</dbReference>
<keyword evidence="8" id="KW-1185">Reference proteome</keyword>
<dbReference type="Gene3D" id="3.10.20.310">
    <property type="entry name" value="membrane protein fhac"/>
    <property type="match status" value="1"/>
</dbReference>
<evidence type="ECO:0000256" key="3">
    <source>
        <dbReference type="ARBA" id="ARBA00023237"/>
    </source>
</evidence>
<keyword evidence="4" id="KW-0732">Signal</keyword>
<dbReference type="Proteomes" id="UP001430065">
    <property type="component" value="Unassembled WGS sequence"/>
</dbReference>
<evidence type="ECO:0000313" key="8">
    <source>
        <dbReference type="Proteomes" id="UP001430065"/>
    </source>
</evidence>
<keyword evidence="1" id="KW-1134">Transmembrane beta strand</keyword>
<keyword evidence="2" id="KW-0812">Transmembrane</keyword>
<feature type="domain" description="Polypeptide-transport-associated ShlB-type" evidence="6">
    <location>
        <begin position="78"/>
        <end position="152"/>
    </location>
</feature>
<dbReference type="Gene3D" id="2.40.160.50">
    <property type="entry name" value="membrane protein fhac: a member of the omp85/tpsb transporter family"/>
    <property type="match status" value="1"/>
</dbReference>
<dbReference type="EMBL" id="JADIKC010000008">
    <property type="protein sequence ID" value="MBM7123042.1"/>
    <property type="molecule type" value="Genomic_DNA"/>
</dbReference>
<keyword evidence="1" id="KW-0472">Membrane</keyword>
<dbReference type="PANTHER" id="PTHR34597">
    <property type="entry name" value="SLR1661 PROTEIN"/>
    <property type="match status" value="1"/>
</dbReference>
<evidence type="ECO:0000259" key="6">
    <source>
        <dbReference type="Pfam" id="PF08479"/>
    </source>
</evidence>
<dbReference type="Pfam" id="PF03865">
    <property type="entry name" value="ShlB"/>
    <property type="match status" value="1"/>
</dbReference>
<dbReference type="Pfam" id="PF08479">
    <property type="entry name" value="POTRA_2"/>
    <property type="match status" value="1"/>
</dbReference>
<dbReference type="RefSeq" id="WP_204637493.1">
    <property type="nucleotide sequence ID" value="NZ_JADIKC010000008.1"/>
</dbReference>
<organism evidence="7 8">
    <name type="scientific">Dyella kyungheensis</name>
    <dbReference type="NCBI Taxonomy" id="1242174"/>
    <lineage>
        <taxon>Bacteria</taxon>
        <taxon>Pseudomonadati</taxon>
        <taxon>Pseudomonadota</taxon>
        <taxon>Gammaproteobacteria</taxon>
        <taxon>Lysobacterales</taxon>
        <taxon>Rhodanobacteraceae</taxon>
        <taxon>Dyella</taxon>
    </lineage>
</organism>
<evidence type="ECO:0000259" key="5">
    <source>
        <dbReference type="Pfam" id="PF03865"/>
    </source>
</evidence>
<dbReference type="InterPro" id="IPR005565">
    <property type="entry name" value="Hemolysn_activator_HlyB_C"/>
</dbReference>
<dbReference type="InterPro" id="IPR051544">
    <property type="entry name" value="TPS_OM_transporter"/>
</dbReference>
<name>A0ABS2JX54_9GAMM</name>
<gene>
    <name evidence="7" type="ORF">ISP20_17885</name>
</gene>
<sequence>MPTKSRPAARSGALAFAISLACSGAAHAQALPGIPAQIPNAGLLMQQVPQQPSTVPPSDLDLRMARPTNEHAKDAHAFQVNGVQIEGNSLLPADKLHALVADSEGKRLTLDDLDTLADRISTAYLKAGYPLVRVYVPAQTLKGGVVTIAVVEARYGKVVLQNNSAVSEITLRSALAALQPGQPVSNATLERSLLLLSDIPGAQSSSAIRPGDQPGTSDLVVDVNSAPRYTGTVGLDDFGNEYTGRARVSGSFDVNGLLHRGDLLDFNALSSGGGMNYVQGGYRYLLDGQGTTLRAGVSALHYHLGDDLSALDAHGSALVGSVTLTQPFIRNTAGNLYGQLEFDHKLLKDDLGLVQIDNDRQANVWTASLAGDQRDSHGVTNFNASVSRGKVDFTDDLAELIDTITSQTQGSYTKYSVSVSRLQQLGANDALYAGYTQQWANKNLDTSEQFFLGGANTVRGYDTGAVSGSEGNLFTVEYRHDFGFAGIPGRFQGTVFADTGRVEVYKNPFSTGVNSGRLSSAGLGLHWAVSGDWVIAASAAHKIGATPDLLQNADTKTRVWVQVQKGFN</sequence>